<feature type="compositionally biased region" description="Low complexity" evidence="1">
    <location>
        <begin position="746"/>
        <end position="766"/>
    </location>
</feature>
<evidence type="ECO:0000256" key="1">
    <source>
        <dbReference type="SAM" id="MobiDB-lite"/>
    </source>
</evidence>
<organism evidence="2 3">
    <name type="scientific">Amblyomma americanum</name>
    <name type="common">Lone star tick</name>
    <dbReference type="NCBI Taxonomy" id="6943"/>
    <lineage>
        <taxon>Eukaryota</taxon>
        <taxon>Metazoa</taxon>
        <taxon>Ecdysozoa</taxon>
        <taxon>Arthropoda</taxon>
        <taxon>Chelicerata</taxon>
        <taxon>Arachnida</taxon>
        <taxon>Acari</taxon>
        <taxon>Parasitiformes</taxon>
        <taxon>Ixodida</taxon>
        <taxon>Ixodoidea</taxon>
        <taxon>Ixodidae</taxon>
        <taxon>Amblyomminae</taxon>
        <taxon>Amblyomma</taxon>
    </lineage>
</organism>
<feature type="compositionally biased region" description="Polar residues" evidence="1">
    <location>
        <begin position="858"/>
        <end position="867"/>
    </location>
</feature>
<proteinExistence type="predicted"/>
<feature type="region of interest" description="Disordered" evidence="1">
    <location>
        <begin position="420"/>
        <end position="461"/>
    </location>
</feature>
<feature type="compositionally biased region" description="Gly residues" evidence="1">
    <location>
        <begin position="786"/>
        <end position="800"/>
    </location>
</feature>
<feature type="compositionally biased region" description="Low complexity" evidence="1">
    <location>
        <begin position="820"/>
        <end position="832"/>
    </location>
</feature>
<comment type="caution">
    <text evidence="2">The sequence shown here is derived from an EMBL/GenBank/DDBJ whole genome shotgun (WGS) entry which is preliminary data.</text>
</comment>
<name>A0AAQ4EWW8_AMBAM</name>
<feature type="compositionally biased region" description="Low complexity" evidence="1">
    <location>
        <begin position="801"/>
        <end position="812"/>
    </location>
</feature>
<dbReference type="PANTHER" id="PTHR33289:SF2">
    <property type="entry name" value="ANCHORAGE SUBUNIT, PUTATIVE-RELATED"/>
    <property type="match status" value="1"/>
</dbReference>
<feature type="compositionally biased region" description="Low complexity" evidence="1">
    <location>
        <begin position="365"/>
        <end position="379"/>
    </location>
</feature>
<gene>
    <name evidence="2" type="ORF">V5799_019469</name>
</gene>
<dbReference type="EMBL" id="JARKHS020010063">
    <property type="protein sequence ID" value="KAK8779191.1"/>
    <property type="molecule type" value="Genomic_DNA"/>
</dbReference>
<dbReference type="AlphaFoldDB" id="A0AAQ4EWW8"/>
<dbReference type="Proteomes" id="UP001321473">
    <property type="component" value="Unassembled WGS sequence"/>
</dbReference>
<evidence type="ECO:0000313" key="2">
    <source>
        <dbReference type="EMBL" id="KAK8779191.1"/>
    </source>
</evidence>
<dbReference type="SUPFAM" id="SSF140996">
    <property type="entry name" value="Hermes dimerisation domain"/>
    <property type="match status" value="1"/>
</dbReference>
<reference evidence="2 3" key="1">
    <citation type="journal article" date="2023" name="Arcadia Sci">
        <title>De novo assembly of a long-read Amblyomma americanum tick genome.</title>
        <authorList>
            <person name="Chou S."/>
            <person name="Poskanzer K.E."/>
            <person name="Rollins M."/>
            <person name="Thuy-Boun P.S."/>
        </authorList>
    </citation>
    <scope>NUCLEOTIDE SEQUENCE [LARGE SCALE GENOMIC DNA]</scope>
    <source>
        <strain evidence="2">F_SG_1</strain>
        <tissue evidence="2">Salivary glands</tissue>
    </source>
</reference>
<accession>A0AAQ4EWW8</accession>
<evidence type="ECO:0000313" key="3">
    <source>
        <dbReference type="Proteomes" id="UP001321473"/>
    </source>
</evidence>
<feature type="compositionally biased region" description="Polar residues" evidence="1">
    <location>
        <begin position="724"/>
        <end position="733"/>
    </location>
</feature>
<protein>
    <submittedName>
        <fullName evidence="2">Uncharacterized protein</fullName>
    </submittedName>
</protein>
<feature type="compositionally biased region" description="Polar residues" evidence="1">
    <location>
        <begin position="386"/>
        <end position="403"/>
    </location>
</feature>
<feature type="compositionally biased region" description="Gly residues" evidence="1">
    <location>
        <begin position="767"/>
        <end position="779"/>
    </location>
</feature>
<feature type="region of interest" description="Disordered" evidence="1">
    <location>
        <begin position="347"/>
        <end position="403"/>
    </location>
</feature>
<feature type="region of interest" description="Disordered" evidence="1">
    <location>
        <begin position="724"/>
        <end position="867"/>
    </location>
</feature>
<keyword evidence="3" id="KW-1185">Reference proteome</keyword>
<sequence length="867" mass="89200">MADFVRPTEPLSEKMTQALNSKVAAMVALDLQPYSVVEDRGCKELLAAAVPNYRLPSRSTLSRVLVPRMYDDTRKKVKMELSNAFEGGTAAVALTSDMWTSRANESYIRACILLALASGAFATAFGGTGGYGIGLGDAHSVATIAHAAPAVATIAHAAPIASYAAAPVATAIHAAPAIASYHAAPAVATVAHAAPAVATYAAVPAIATVAHAAPVANVAHAAPAIATVSHAAPAIASYYAAPAYGYGVGTLGYGAGHYGYGYGLLGYGLNYGYGLGTPYHCGALLRKKYVNQPGRATGVDESDAVINTVAPRQGGEEKPAFKMHTSSTKTVAIFPSTVERVPTTKSLSGKYNTIPYKPSSTNDVTAGAATSEADTTSSAKEPSSAKEFQTESQTVASISAEGTQSTTELFVKSMNETKFPQTISSKAHDSDETEFTGGKESPAIPSHSNELSTVPDDGNELTSEIHTETTSRTEAAGDVELSNVTSSTTAVIDRRWLNTDEGASRSVTSSGDRESAELTTERKINVETIAASQSTKTTDEITTGTESASTMTSSTVVTTTASTASDSSSLAMATDLTRTEPVLLEVFWKHGVFNFGILDVPVFGLKPYYMDDVFMCLKTLDALSQSQRESGKAAYVVLSAVPYNAGWVNYVAEKMKEQVKENKLDFALTFLAEESTVVEWSAKTVAVVQAVAEETVAETVVADTVAEGANTVAVDRCGVVGSESWGSMGNGSHSRGMVDGGGGNSWGSVDGGDSWSGSVGGDWSSVGDGGDSWGSGVGGHSWSDMGNGGDWGSVGNGGNSWGSVDGSDSWSGGVSGHSGDGSQANSVAGSADEASEGAGGKSQDDAGADLESKVYPISETSVGLDNS</sequence>
<dbReference type="PANTHER" id="PTHR33289">
    <property type="entry name" value="ANCHORAGE SUBUNIT, PUTATIVE-RELATED"/>
    <property type="match status" value="1"/>
</dbReference>